<keyword evidence="1" id="KW-0812">Transmembrane</keyword>
<dbReference type="RefSeq" id="WP_344532284.1">
    <property type="nucleotide sequence ID" value="NZ_BAAAPE010000013.1"/>
</dbReference>
<sequence length="75" mass="7424">MNTSLQFGSVLGLAVLSGVSATVTAGSGAADPRAALTEGFAAAFLTGAVLAALAALFSVRLRLGARTDEPTKGMR</sequence>
<evidence type="ECO:0000313" key="3">
    <source>
        <dbReference type="EMBL" id="GAA2091195.1"/>
    </source>
</evidence>
<evidence type="ECO:0000256" key="1">
    <source>
        <dbReference type="SAM" id="Phobius"/>
    </source>
</evidence>
<dbReference type="EMBL" id="BAAAPE010000013">
    <property type="protein sequence ID" value="GAA2091195.1"/>
    <property type="molecule type" value="Genomic_DNA"/>
</dbReference>
<keyword evidence="2" id="KW-0732">Signal</keyword>
<evidence type="ECO:0000256" key="2">
    <source>
        <dbReference type="SAM" id="SignalP"/>
    </source>
</evidence>
<evidence type="ECO:0000313" key="4">
    <source>
        <dbReference type="Proteomes" id="UP001500016"/>
    </source>
</evidence>
<organism evidence="3 4">
    <name type="scientific">Streptomyces albiaxialis</name>
    <dbReference type="NCBI Taxonomy" id="329523"/>
    <lineage>
        <taxon>Bacteria</taxon>
        <taxon>Bacillati</taxon>
        <taxon>Actinomycetota</taxon>
        <taxon>Actinomycetes</taxon>
        <taxon>Kitasatosporales</taxon>
        <taxon>Streptomycetaceae</taxon>
        <taxon>Streptomyces</taxon>
    </lineage>
</organism>
<protein>
    <submittedName>
        <fullName evidence="3">Uncharacterized protein</fullName>
    </submittedName>
</protein>
<comment type="caution">
    <text evidence="3">The sequence shown here is derived from an EMBL/GenBank/DDBJ whole genome shotgun (WGS) entry which is preliminary data.</text>
</comment>
<keyword evidence="1" id="KW-1133">Transmembrane helix</keyword>
<keyword evidence="4" id="KW-1185">Reference proteome</keyword>
<feature type="signal peptide" evidence="2">
    <location>
        <begin position="1"/>
        <end position="25"/>
    </location>
</feature>
<feature type="chain" id="PRO_5046294302" evidence="2">
    <location>
        <begin position="26"/>
        <end position="75"/>
    </location>
</feature>
<accession>A0ABN2WFH3</accession>
<feature type="transmembrane region" description="Helical" evidence="1">
    <location>
        <begin position="40"/>
        <end position="59"/>
    </location>
</feature>
<gene>
    <name evidence="3" type="ORF">GCM10009801_56730</name>
</gene>
<reference evidence="3 4" key="1">
    <citation type="journal article" date="2019" name="Int. J. Syst. Evol. Microbiol.">
        <title>The Global Catalogue of Microorganisms (GCM) 10K type strain sequencing project: providing services to taxonomists for standard genome sequencing and annotation.</title>
        <authorList>
            <consortium name="The Broad Institute Genomics Platform"/>
            <consortium name="The Broad Institute Genome Sequencing Center for Infectious Disease"/>
            <person name="Wu L."/>
            <person name="Ma J."/>
        </authorList>
    </citation>
    <scope>NUCLEOTIDE SEQUENCE [LARGE SCALE GENOMIC DNA]</scope>
    <source>
        <strain evidence="3 4">JCM 15478</strain>
    </source>
</reference>
<dbReference type="Proteomes" id="UP001500016">
    <property type="component" value="Unassembled WGS sequence"/>
</dbReference>
<name>A0ABN2WFH3_9ACTN</name>
<keyword evidence="1" id="KW-0472">Membrane</keyword>
<proteinExistence type="predicted"/>